<evidence type="ECO:0000259" key="7">
    <source>
        <dbReference type="PROSITE" id="PS50119"/>
    </source>
</evidence>
<dbReference type="STRING" id="75743.A0A401PWV3"/>
<evidence type="ECO:0000256" key="2">
    <source>
        <dbReference type="ARBA" id="ARBA00022771"/>
    </source>
</evidence>
<dbReference type="OMA" id="EHERHTI"/>
<dbReference type="SUPFAM" id="SSF57845">
    <property type="entry name" value="B-box zinc-binding domain"/>
    <property type="match status" value="1"/>
</dbReference>
<dbReference type="EMBL" id="BFAA01009015">
    <property type="protein sequence ID" value="GCB77634.1"/>
    <property type="molecule type" value="Genomic_DNA"/>
</dbReference>
<dbReference type="OrthoDB" id="426657at2759"/>
<dbReference type="Gene3D" id="3.30.40.10">
    <property type="entry name" value="Zinc/RING finger domain, C3HC4 (zinc finger)"/>
    <property type="match status" value="1"/>
</dbReference>
<comment type="caution">
    <text evidence="8">The sequence shown here is derived from an EMBL/GenBank/DDBJ whole genome shotgun (WGS) entry which is preliminary data.</text>
</comment>
<dbReference type="SMART" id="SM00184">
    <property type="entry name" value="RING"/>
    <property type="match status" value="1"/>
</dbReference>
<evidence type="ECO:0000259" key="6">
    <source>
        <dbReference type="PROSITE" id="PS50089"/>
    </source>
</evidence>
<dbReference type="Gene3D" id="3.30.160.60">
    <property type="entry name" value="Classic Zinc Finger"/>
    <property type="match status" value="1"/>
</dbReference>
<evidence type="ECO:0000256" key="1">
    <source>
        <dbReference type="ARBA" id="ARBA00022723"/>
    </source>
</evidence>
<dbReference type="InterPro" id="IPR001841">
    <property type="entry name" value="Znf_RING"/>
</dbReference>
<evidence type="ECO:0000313" key="9">
    <source>
        <dbReference type="Proteomes" id="UP000288216"/>
    </source>
</evidence>
<dbReference type="Proteomes" id="UP000288216">
    <property type="component" value="Unassembled WGS sequence"/>
</dbReference>
<feature type="region of interest" description="Disordered" evidence="5">
    <location>
        <begin position="337"/>
        <end position="361"/>
    </location>
</feature>
<dbReference type="SUPFAM" id="SSF57850">
    <property type="entry name" value="RING/U-box"/>
    <property type="match status" value="1"/>
</dbReference>
<dbReference type="CDD" id="cd19769">
    <property type="entry name" value="Bbox2_TRIM16-like"/>
    <property type="match status" value="1"/>
</dbReference>
<accession>A0A401PWV3</accession>
<keyword evidence="2 4" id="KW-0863">Zinc-finger</keyword>
<feature type="domain" description="RING-type" evidence="6">
    <location>
        <begin position="12"/>
        <end position="55"/>
    </location>
</feature>
<dbReference type="InterPro" id="IPR013083">
    <property type="entry name" value="Znf_RING/FYVE/PHD"/>
</dbReference>
<dbReference type="PANTHER" id="PTHR25465">
    <property type="entry name" value="B-BOX DOMAIN CONTAINING"/>
    <property type="match status" value="1"/>
</dbReference>
<feature type="domain" description="B box-type" evidence="7">
    <location>
        <begin position="120"/>
        <end position="161"/>
    </location>
</feature>
<reference evidence="8 9" key="1">
    <citation type="journal article" date="2018" name="Nat. Ecol. Evol.">
        <title>Shark genomes provide insights into elasmobranch evolution and the origin of vertebrates.</title>
        <authorList>
            <person name="Hara Y"/>
            <person name="Yamaguchi K"/>
            <person name="Onimaru K"/>
            <person name="Kadota M"/>
            <person name="Koyanagi M"/>
            <person name="Keeley SD"/>
            <person name="Tatsumi K"/>
            <person name="Tanaka K"/>
            <person name="Motone F"/>
            <person name="Kageyama Y"/>
            <person name="Nozu R"/>
            <person name="Adachi N"/>
            <person name="Nishimura O"/>
            <person name="Nakagawa R"/>
            <person name="Tanegashima C"/>
            <person name="Kiyatake I"/>
            <person name="Matsumoto R"/>
            <person name="Murakumo K"/>
            <person name="Nishida K"/>
            <person name="Terakita A"/>
            <person name="Kuratani S"/>
            <person name="Sato K"/>
            <person name="Hyodo S Kuraku.S."/>
        </authorList>
    </citation>
    <scope>NUCLEOTIDE SEQUENCE [LARGE SCALE GENOMIC DNA]</scope>
</reference>
<proteinExistence type="predicted"/>
<gene>
    <name evidence="8" type="ORF">scyTo_0015693</name>
</gene>
<keyword evidence="1" id="KW-0479">Metal-binding</keyword>
<keyword evidence="3" id="KW-0862">Zinc</keyword>
<sequence length="372" mass="42417">MEARACEEDLNCAVCHQVYRDPITLTCRHSFCLKCIEDVWPQVSDQNGFRCPCCHRKFNPEPSLEGSTPTVTCDHCGESQSPALKTCLKCETSFCPLHLKPHLTKDIFKDHELVDPPTDLTRRKCPDHKKILEYFCEDDGVCVCSSCGLTGNHRSHKIVNLDEAQDARKKKLKSEVGKLERVQQNCSIKDKDLEKSEAELKTITSELKGKLLQKFSERRKQLDKDEEYVLRMIDKEEHCRLSAIQGCSKTLQSMVEQLNLTKEEAQNLMEKDCISFIQNSEALTSKVIECQKIKYPDTPELALNLSNVSQLAKKKMEEMKQYDLAIVQVIGSYDRSVGRKESAGTTPPQRKLASPPPPQTSMKVLFQFKTWK</sequence>
<dbReference type="PANTHER" id="PTHR25465:SF11">
    <property type="entry name" value="TRIPARTITE MOTIF CONTAINING 14"/>
    <property type="match status" value="1"/>
</dbReference>
<name>A0A401PWV3_SCYTO</name>
<dbReference type="InterPro" id="IPR051051">
    <property type="entry name" value="E3_ubiq-ligase_TRIM/RNF"/>
</dbReference>
<dbReference type="Gene3D" id="4.10.830.40">
    <property type="match status" value="1"/>
</dbReference>
<evidence type="ECO:0000256" key="3">
    <source>
        <dbReference type="ARBA" id="ARBA00022833"/>
    </source>
</evidence>
<dbReference type="GO" id="GO:0008270">
    <property type="term" value="F:zinc ion binding"/>
    <property type="evidence" value="ECO:0007669"/>
    <property type="project" value="UniProtKB-KW"/>
</dbReference>
<dbReference type="PROSITE" id="PS50089">
    <property type="entry name" value="ZF_RING_2"/>
    <property type="match status" value="1"/>
</dbReference>
<evidence type="ECO:0008006" key="10">
    <source>
        <dbReference type="Google" id="ProtNLM"/>
    </source>
</evidence>
<dbReference type="AlphaFoldDB" id="A0A401PWV3"/>
<dbReference type="PROSITE" id="PS00518">
    <property type="entry name" value="ZF_RING_1"/>
    <property type="match status" value="1"/>
</dbReference>
<evidence type="ECO:0000256" key="5">
    <source>
        <dbReference type="SAM" id="MobiDB-lite"/>
    </source>
</evidence>
<keyword evidence="9" id="KW-1185">Reference proteome</keyword>
<protein>
    <recommendedName>
        <fullName evidence="10">RING-type domain-containing protein</fullName>
    </recommendedName>
</protein>
<dbReference type="InterPro" id="IPR027370">
    <property type="entry name" value="Znf-RING_euk"/>
</dbReference>
<dbReference type="SMART" id="SM00336">
    <property type="entry name" value="BBOX"/>
    <property type="match status" value="2"/>
</dbReference>
<organism evidence="8 9">
    <name type="scientific">Scyliorhinus torazame</name>
    <name type="common">Cloudy catshark</name>
    <name type="synonym">Catulus torazame</name>
    <dbReference type="NCBI Taxonomy" id="75743"/>
    <lineage>
        <taxon>Eukaryota</taxon>
        <taxon>Metazoa</taxon>
        <taxon>Chordata</taxon>
        <taxon>Craniata</taxon>
        <taxon>Vertebrata</taxon>
        <taxon>Chondrichthyes</taxon>
        <taxon>Elasmobranchii</taxon>
        <taxon>Galeomorphii</taxon>
        <taxon>Galeoidea</taxon>
        <taxon>Carcharhiniformes</taxon>
        <taxon>Scyliorhinidae</taxon>
        <taxon>Scyliorhinus</taxon>
    </lineage>
</organism>
<dbReference type="PROSITE" id="PS50119">
    <property type="entry name" value="ZF_BBOX"/>
    <property type="match status" value="1"/>
</dbReference>
<evidence type="ECO:0000256" key="4">
    <source>
        <dbReference type="PROSITE-ProRule" id="PRU00024"/>
    </source>
</evidence>
<dbReference type="Pfam" id="PF13445">
    <property type="entry name" value="zf-RING_UBOX"/>
    <property type="match status" value="1"/>
</dbReference>
<dbReference type="Pfam" id="PF00643">
    <property type="entry name" value="zf-B_box"/>
    <property type="match status" value="1"/>
</dbReference>
<dbReference type="InterPro" id="IPR017907">
    <property type="entry name" value="Znf_RING_CS"/>
</dbReference>
<dbReference type="InterPro" id="IPR000315">
    <property type="entry name" value="Znf_B-box"/>
</dbReference>
<evidence type="ECO:0000313" key="8">
    <source>
        <dbReference type="EMBL" id="GCB77634.1"/>
    </source>
</evidence>